<dbReference type="GO" id="GO:0004029">
    <property type="term" value="F:aldehyde dehydrogenase (NAD+) activity"/>
    <property type="evidence" value="ECO:0007669"/>
    <property type="project" value="TreeGrafter"/>
</dbReference>
<dbReference type="SUPFAM" id="SSF51735">
    <property type="entry name" value="NAD(P)-binding Rossmann-fold domains"/>
    <property type="match status" value="1"/>
</dbReference>
<dbReference type="PANTHER" id="PTHR48079">
    <property type="entry name" value="PROTEIN YEEZ"/>
    <property type="match status" value="1"/>
</dbReference>
<dbReference type="KEGG" id="psco:LY89DRAFT_685813"/>
<dbReference type="Proteomes" id="UP000070700">
    <property type="component" value="Unassembled WGS sequence"/>
</dbReference>
<dbReference type="OrthoDB" id="2735536at2759"/>
<evidence type="ECO:0000313" key="2">
    <source>
        <dbReference type="EMBL" id="KUJ15921.1"/>
    </source>
</evidence>
<dbReference type="AlphaFoldDB" id="A0A194X6W9"/>
<accession>A0A194X6W9</accession>
<dbReference type="InterPro" id="IPR036291">
    <property type="entry name" value="NAD(P)-bd_dom_sf"/>
</dbReference>
<dbReference type="RefSeq" id="XP_018070276.1">
    <property type="nucleotide sequence ID" value="XM_018215152.1"/>
</dbReference>
<dbReference type="Gene3D" id="3.40.50.720">
    <property type="entry name" value="NAD(P)-binding Rossmann-like Domain"/>
    <property type="match status" value="1"/>
</dbReference>
<dbReference type="EMBL" id="KQ947417">
    <property type="protein sequence ID" value="KUJ15921.1"/>
    <property type="molecule type" value="Genomic_DNA"/>
</dbReference>
<dbReference type="GO" id="GO:0005737">
    <property type="term" value="C:cytoplasm"/>
    <property type="evidence" value="ECO:0007669"/>
    <property type="project" value="TreeGrafter"/>
</dbReference>
<evidence type="ECO:0000259" key="1">
    <source>
        <dbReference type="Pfam" id="PF01370"/>
    </source>
</evidence>
<dbReference type="GeneID" id="28824878"/>
<evidence type="ECO:0000313" key="3">
    <source>
        <dbReference type="Proteomes" id="UP000070700"/>
    </source>
</evidence>
<protein>
    <submittedName>
        <fullName evidence="2">NAD(P)-binding protein</fullName>
    </submittedName>
</protein>
<proteinExistence type="predicted"/>
<dbReference type="InterPro" id="IPR051783">
    <property type="entry name" value="NAD(P)-dependent_oxidoreduct"/>
</dbReference>
<dbReference type="InParanoid" id="A0A194X6W9"/>
<dbReference type="PANTHER" id="PTHR48079:SF6">
    <property type="entry name" value="NAD(P)-BINDING DOMAIN-CONTAINING PROTEIN-RELATED"/>
    <property type="match status" value="1"/>
</dbReference>
<dbReference type="Pfam" id="PF01370">
    <property type="entry name" value="Epimerase"/>
    <property type="match status" value="1"/>
</dbReference>
<dbReference type="InterPro" id="IPR001509">
    <property type="entry name" value="Epimerase_deHydtase"/>
</dbReference>
<gene>
    <name evidence="2" type="ORF">LY89DRAFT_685813</name>
</gene>
<sequence>MSEELVLITGISGLVGHAVSREALSSGYKVRAVIRKKENIEKVEQAFASNPELLSKIDFVVIPDLTVPNAFHNYMIGVDHIIHVASVVPHPSDNHERDYYRPPIDMTLNILKAARDNPNVKRVVITSTIGVYIPIMDYLSGNLPNVFRSDDETCHYDMKTTFPHDLLAYAASKAMQLDAAQDFLDKEKPKFETVFIMPSMIVGNDHGATKPEDYINNTTNKCIIGLLVEGGAENAALGSSVGLSDVAKLHVGGLKSSVPPGRYIAASEGEKGMEWTDAFAIVKKHFPEESEKVFKTQGEAAQSVKIKLDASKTEKAYGFKFQSYEDQVKEVVSAYLALLKMDGK</sequence>
<organism evidence="2 3">
    <name type="scientific">Mollisia scopiformis</name>
    <name type="common">Conifer needle endophyte fungus</name>
    <name type="synonym">Phialocephala scopiformis</name>
    <dbReference type="NCBI Taxonomy" id="149040"/>
    <lineage>
        <taxon>Eukaryota</taxon>
        <taxon>Fungi</taxon>
        <taxon>Dikarya</taxon>
        <taxon>Ascomycota</taxon>
        <taxon>Pezizomycotina</taxon>
        <taxon>Leotiomycetes</taxon>
        <taxon>Helotiales</taxon>
        <taxon>Mollisiaceae</taxon>
        <taxon>Mollisia</taxon>
    </lineage>
</organism>
<keyword evidence="3" id="KW-1185">Reference proteome</keyword>
<feature type="domain" description="NAD-dependent epimerase/dehydratase" evidence="1">
    <location>
        <begin position="6"/>
        <end position="221"/>
    </location>
</feature>
<reference evidence="2 3" key="1">
    <citation type="submission" date="2015-10" db="EMBL/GenBank/DDBJ databases">
        <title>Full genome of DAOMC 229536 Phialocephala scopiformis, a fungal endophyte of spruce producing the potent anti-insectan compound rugulosin.</title>
        <authorList>
            <consortium name="DOE Joint Genome Institute"/>
            <person name="Walker A.K."/>
            <person name="Frasz S.L."/>
            <person name="Seifert K.A."/>
            <person name="Miller J.D."/>
            <person name="Mondo S.J."/>
            <person name="Labutti K."/>
            <person name="Lipzen A."/>
            <person name="Dockter R."/>
            <person name="Kennedy M."/>
            <person name="Grigoriev I.V."/>
            <person name="Spatafora J.W."/>
        </authorList>
    </citation>
    <scope>NUCLEOTIDE SEQUENCE [LARGE SCALE GENOMIC DNA]</scope>
    <source>
        <strain evidence="2 3">CBS 120377</strain>
    </source>
</reference>
<dbReference type="STRING" id="149040.A0A194X6W9"/>
<name>A0A194X6W9_MOLSC</name>